<accession>A0AAC9PUW1</accession>
<evidence type="ECO:0000313" key="2">
    <source>
        <dbReference type="Proteomes" id="UP000185511"/>
    </source>
</evidence>
<organism evidence="1 2">
    <name type="scientific">Actinoalloteichus fjordicus</name>
    <dbReference type="NCBI Taxonomy" id="1612552"/>
    <lineage>
        <taxon>Bacteria</taxon>
        <taxon>Bacillati</taxon>
        <taxon>Actinomycetota</taxon>
        <taxon>Actinomycetes</taxon>
        <taxon>Pseudonocardiales</taxon>
        <taxon>Pseudonocardiaceae</taxon>
        <taxon>Actinoalloteichus</taxon>
    </lineage>
</organism>
<evidence type="ECO:0008006" key="3">
    <source>
        <dbReference type="Google" id="ProtNLM"/>
    </source>
</evidence>
<proteinExistence type="predicted"/>
<dbReference type="PROSITE" id="PS51257">
    <property type="entry name" value="PROKAR_LIPOPROTEIN"/>
    <property type="match status" value="1"/>
</dbReference>
<name>A0AAC9PUW1_9PSEU</name>
<dbReference type="Proteomes" id="UP000185511">
    <property type="component" value="Chromosome"/>
</dbReference>
<protein>
    <recommendedName>
        <fullName evidence="3">Lipoprotein</fullName>
    </recommendedName>
</protein>
<sequence length="222" mass="24193">MSLVRSRLGGALGLLIVGLLAAGCVTPPEPPLGTGSGAVLDKSLVAYDNLDFQTDRRPIFDNTCESLPPEVFSELGLTGEPMTAEGIYVGCSITESWGGVFFSQTAPAGRESQRRYFVDTWRGTGIYPDHFRRWILDERYYTVTYENGSVGNECTTAVHTGYQGPFEVAVSIPREESDRLHLLDEDYPIDQLIADYCSRAEEMAEVLVAALDPEGGSRLAAG</sequence>
<keyword evidence="2" id="KW-1185">Reference proteome</keyword>
<dbReference type="RefSeq" id="WP_075742711.1">
    <property type="nucleotide sequence ID" value="NZ_CP016076.1"/>
</dbReference>
<reference evidence="2" key="1">
    <citation type="submission" date="2016-06" db="EMBL/GenBank/DDBJ databases">
        <title>Complete genome sequence of Actinoalloteichus fjordicus DSM 46855 (=ADI127-17), type strain of the new species Actinoalloteichus fjordicus.</title>
        <authorList>
            <person name="Ruckert C."/>
            <person name="Nouioui I."/>
            <person name="Willmese J."/>
            <person name="van Wezel G."/>
            <person name="Klenk H.-P."/>
            <person name="Kalinowski J."/>
            <person name="Zotchev S.B."/>
        </authorList>
    </citation>
    <scope>NUCLEOTIDE SEQUENCE [LARGE SCALE GENOMIC DNA]</scope>
    <source>
        <strain evidence="2">ADI127-7</strain>
    </source>
</reference>
<dbReference type="EMBL" id="CP016076">
    <property type="protein sequence ID" value="APU17346.1"/>
    <property type="molecule type" value="Genomic_DNA"/>
</dbReference>
<dbReference type="AlphaFoldDB" id="A0AAC9PUW1"/>
<gene>
    <name evidence="1" type="ORF">UA74_26705</name>
</gene>
<dbReference type="KEGG" id="acad:UA74_26705"/>
<evidence type="ECO:0000313" key="1">
    <source>
        <dbReference type="EMBL" id="APU17346.1"/>
    </source>
</evidence>